<evidence type="ECO:0000259" key="1">
    <source>
        <dbReference type="Pfam" id="PF08241"/>
    </source>
</evidence>
<dbReference type="Proteomes" id="UP000198778">
    <property type="component" value="Unassembled WGS sequence"/>
</dbReference>
<protein>
    <recommendedName>
        <fullName evidence="1">Methyltransferase type 11 domain-containing protein</fullName>
    </recommendedName>
</protein>
<reference evidence="3" key="1">
    <citation type="submission" date="2016-10" db="EMBL/GenBank/DDBJ databases">
        <authorList>
            <person name="Varghese N."/>
            <person name="Submissions S."/>
        </authorList>
    </citation>
    <scope>NUCLEOTIDE SEQUENCE [LARGE SCALE GENOMIC DNA]</scope>
    <source>
        <strain evidence="3">CGMCC 1.10369</strain>
    </source>
</reference>
<dbReference type="GO" id="GO:0008757">
    <property type="term" value="F:S-adenosylmethionine-dependent methyltransferase activity"/>
    <property type="evidence" value="ECO:0007669"/>
    <property type="project" value="InterPro"/>
</dbReference>
<organism evidence="2 3">
    <name type="scientific">Alkalicoccus daliensis</name>
    <dbReference type="NCBI Taxonomy" id="745820"/>
    <lineage>
        <taxon>Bacteria</taxon>
        <taxon>Bacillati</taxon>
        <taxon>Bacillota</taxon>
        <taxon>Bacilli</taxon>
        <taxon>Bacillales</taxon>
        <taxon>Bacillaceae</taxon>
        <taxon>Alkalicoccus</taxon>
    </lineage>
</organism>
<dbReference type="RefSeq" id="WP_090843035.1">
    <property type="nucleotide sequence ID" value="NZ_FNIL01000006.1"/>
</dbReference>
<dbReference type="Gene3D" id="3.40.50.150">
    <property type="entry name" value="Vaccinia Virus protein VP39"/>
    <property type="match status" value="1"/>
</dbReference>
<name>A0A1H0GJH7_9BACI</name>
<dbReference type="EMBL" id="FNIL01000006">
    <property type="protein sequence ID" value="SDO06980.1"/>
    <property type="molecule type" value="Genomic_DNA"/>
</dbReference>
<dbReference type="AlphaFoldDB" id="A0A1H0GJH7"/>
<dbReference type="InterPro" id="IPR029063">
    <property type="entry name" value="SAM-dependent_MTases_sf"/>
</dbReference>
<keyword evidence="3" id="KW-1185">Reference proteome</keyword>
<dbReference type="Pfam" id="PF08241">
    <property type="entry name" value="Methyltransf_11"/>
    <property type="match status" value="1"/>
</dbReference>
<dbReference type="OrthoDB" id="3896938at2"/>
<dbReference type="InterPro" id="IPR013216">
    <property type="entry name" value="Methyltransf_11"/>
</dbReference>
<proteinExistence type="predicted"/>
<dbReference type="SUPFAM" id="SSF53335">
    <property type="entry name" value="S-adenosyl-L-methionine-dependent methyltransferases"/>
    <property type="match status" value="1"/>
</dbReference>
<dbReference type="STRING" id="745820.SAMN04488053_106132"/>
<feature type="domain" description="Methyltransferase type 11" evidence="1">
    <location>
        <begin position="39"/>
        <end position="110"/>
    </location>
</feature>
<evidence type="ECO:0000313" key="3">
    <source>
        <dbReference type="Proteomes" id="UP000198778"/>
    </source>
</evidence>
<evidence type="ECO:0000313" key="2">
    <source>
        <dbReference type="EMBL" id="SDO06980.1"/>
    </source>
</evidence>
<accession>A0A1H0GJH7</accession>
<gene>
    <name evidence="2" type="ORF">SAMN04488053_106132</name>
</gene>
<sequence length="201" mass="23353">MAARVQVDQDYWKKRSNLMYYQYVDYIVRGVGAEAQSLLDVGSSNAAYTENFAWIPERFAIDISKPYASKNIQSIEADFLLYEIPKKFDLVLCLQVLEHIEDARTFAEKLFQAGDRVLISVPFLWEAGSSKEHVQDPVSFEKLRSWTGRDPDYHIVVEEPISNAPKNKRLICYYHPEEEVFSLVKIRRAAEALTNQLQRFH</sequence>